<evidence type="ECO:0000256" key="7">
    <source>
        <dbReference type="HAMAP-Rule" id="MF_01342"/>
    </source>
</evidence>
<dbReference type="SUPFAM" id="SSF54686">
    <property type="entry name" value="Ribosomal protein L16p/L10e"/>
    <property type="match status" value="1"/>
</dbReference>
<evidence type="ECO:0000256" key="1">
    <source>
        <dbReference type="ARBA" id="ARBA00008931"/>
    </source>
</evidence>
<evidence type="ECO:0000256" key="5">
    <source>
        <dbReference type="ARBA" id="ARBA00023274"/>
    </source>
</evidence>
<accession>A0A1M7SE09</accession>
<evidence type="ECO:0000313" key="12">
    <source>
        <dbReference type="Proteomes" id="UP000186469"/>
    </source>
</evidence>
<keyword evidence="4 7" id="KW-0689">Ribosomal protein</keyword>
<organism evidence="11 12">
    <name type="scientific">Desulfovibrio litoralis DSM 11393</name>
    <dbReference type="NCBI Taxonomy" id="1121455"/>
    <lineage>
        <taxon>Bacteria</taxon>
        <taxon>Pseudomonadati</taxon>
        <taxon>Thermodesulfobacteriota</taxon>
        <taxon>Desulfovibrionia</taxon>
        <taxon>Desulfovibrionales</taxon>
        <taxon>Desulfovibrionaceae</taxon>
        <taxon>Desulfovibrio</taxon>
    </lineage>
</organism>
<dbReference type="InterPro" id="IPR000114">
    <property type="entry name" value="Ribosomal_uL16_bact-type"/>
</dbReference>
<name>A0A1M7SE09_9BACT</name>
<dbReference type="PANTHER" id="PTHR12220">
    <property type="entry name" value="50S/60S RIBOSOMAL PROTEIN L16"/>
    <property type="match status" value="1"/>
</dbReference>
<feature type="compositionally biased region" description="Basic residues" evidence="10">
    <location>
        <begin position="7"/>
        <end position="17"/>
    </location>
</feature>
<dbReference type="HAMAP" id="MF_01342">
    <property type="entry name" value="Ribosomal_uL16"/>
    <property type="match status" value="1"/>
</dbReference>
<evidence type="ECO:0000256" key="9">
    <source>
        <dbReference type="RuleBase" id="RU004414"/>
    </source>
</evidence>
<comment type="function">
    <text evidence="7 9">Binds 23S rRNA and is also seen to make contacts with the A and possibly P site tRNAs.</text>
</comment>
<dbReference type="Pfam" id="PF00252">
    <property type="entry name" value="Ribosomal_L16"/>
    <property type="match status" value="1"/>
</dbReference>
<evidence type="ECO:0000256" key="2">
    <source>
        <dbReference type="ARBA" id="ARBA00022555"/>
    </source>
</evidence>
<dbReference type="RefSeq" id="WP_072696519.1">
    <property type="nucleotide sequence ID" value="NZ_FRDI01000003.1"/>
</dbReference>
<dbReference type="STRING" id="1121455.SAMN02745728_00830"/>
<keyword evidence="3 7" id="KW-0699">rRNA-binding</keyword>
<dbReference type="GO" id="GO:0003735">
    <property type="term" value="F:structural constituent of ribosome"/>
    <property type="evidence" value="ECO:0007669"/>
    <property type="project" value="InterPro"/>
</dbReference>
<dbReference type="NCBIfam" id="TIGR01164">
    <property type="entry name" value="rplP_bact"/>
    <property type="match status" value="1"/>
</dbReference>
<evidence type="ECO:0000256" key="6">
    <source>
        <dbReference type="ARBA" id="ARBA00035198"/>
    </source>
</evidence>
<dbReference type="GO" id="GO:0006412">
    <property type="term" value="P:translation"/>
    <property type="evidence" value="ECO:0007669"/>
    <property type="project" value="UniProtKB-UniRule"/>
</dbReference>
<comment type="subunit">
    <text evidence="7 9">Part of the 50S ribosomal subunit.</text>
</comment>
<keyword evidence="2 7" id="KW-0820">tRNA-binding</keyword>
<dbReference type="PRINTS" id="PR00060">
    <property type="entry name" value="RIBOSOMALL16"/>
</dbReference>
<dbReference type="OrthoDB" id="9802589at2"/>
<sequence length="138" mass="15208">MLSPSRTKFRKRQKGRLKGPAVKGSNIAFGDIGLKAMEHGKLTSQQIEAARIAMMRHIKRGGKVWIRIFPDQSYTSKPLEVRMGSGKGSPAGWYAPVKPGRILYEIKGVSLDLAKRALTLAAHKLPVRTNIVVKEGAF</sequence>
<dbReference type="PROSITE" id="PS00586">
    <property type="entry name" value="RIBOSOMAL_L16_1"/>
    <property type="match status" value="1"/>
</dbReference>
<evidence type="ECO:0000256" key="10">
    <source>
        <dbReference type="SAM" id="MobiDB-lite"/>
    </source>
</evidence>
<dbReference type="InterPro" id="IPR016180">
    <property type="entry name" value="Ribosomal_uL16_dom"/>
</dbReference>
<dbReference type="InterPro" id="IPR036920">
    <property type="entry name" value="Ribosomal_uL16_sf"/>
</dbReference>
<dbReference type="GO" id="GO:0000049">
    <property type="term" value="F:tRNA binding"/>
    <property type="evidence" value="ECO:0007669"/>
    <property type="project" value="UniProtKB-KW"/>
</dbReference>
<proteinExistence type="inferred from homology"/>
<keyword evidence="7 9" id="KW-0694">RNA-binding</keyword>
<dbReference type="EMBL" id="FRDI01000003">
    <property type="protein sequence ID" value="SHN56731.1"/>
    <property type="molecule type" value="Genomic_DNA"/>
</dbReference>
<dbReference type="PANTHER" id="PTHR12220:SF13">
    <property type="entry name" value="LARGE RIBOSOMAL SUBUNIT PROTEIN UL16M"/>
    <property type="match status" value="1"/>
</dbReference>
<dbReference type="Gene3D" id="3.90.1170.10">
    <property type="entry name" value="Ribosomal protein L10e/L16"/>
    <property type="match status" value="1"/>
</dbReference>
<dbReference type="PROSITE" id="PS00701">
    <property type="entry name" value="RIBOSOMAL_L16_2"/>
    <property type="match status" value="1"/>
</dbReference>
<feature type="region of interest" description="Disordered" evidence="10">
    <location>
        <begin position="1"/>
        <end position="20"/>
    </location>
</feature>
<reference evidence="11 12" key="1">
    <citation type="submission" date="2016-12" db="EMBL/GenBank/DDBJ databases">
        <authorList>
            <person name="Song W.-J."/>
            <person name="Kurnit D.M."/>
        </authorList>
    </citation>
    <scope>NUCLEOTIDE SEQUENCE [LARGE SCALE GENOMIC DNA]</scope>
    <source>
        <strain evidence="11 12">DSM 11393</strain>
    </source>
</reference>
<dbReference type="Proteomes" id="UP000186469">
    <property type="component" value="Unassembled WGS sequence"/>
</dbReference>
<evidence type="ECO:0000256" key="8">
    <source>
        <dbReference type="RuleBase" id="RU004413"/>
    </source>
</evidence>
<keyword evidence="12" id="KW-1185">Reference proteome</keyword>
<dbReference type="InterPro" id="IPR047873">
    <property type="entry name" value="Ribosomal_uL16"/>
</dbReference>
<comment type="similarity">
    <text evidence="1 7 8">Belongs to the universal ribosomal protein uL16 family.</text>
</comment>
<evidence type="ECO:0000313" key="11">
    <source>
        <dbReference type="EMBL" id="SHN56731.1"/>
    </source>
</evidence>
<dbReference type="AlphaFoldDB" id="A0A1M7SE09"/>
<dbReference type="CDD" id="cd01433">
    <property type="entry name" value="Ribosomal_L16_L10e"/>
    <property type="match status" value="1"/>
</dbReference>
<evidence type="ECO:0000256" key="3">
    <source>
        <dbReference type="ARBA" id="ARBA00022730"/>
    </source>
</evidence>
<dbReference type="InterPro" id="IPR020798">
    <property type="entry name" value="Ribosomal_uL16_CS"/>
</dbReference>
<dbReference type="GO" id="GO:0019843">
    <property type="term" value="F:rRNA binding"/>
    <property type="evidence" value="ECO:0007669"/>
    <property type="project" value="UniProtKB-UniRule"/>
</dbReference>
<dbReference type="GO" id="GO:0022625">
    <property type="term" value="C:cytosolic large ribosomal subunit"/>
    <property type="evidence" value="ECO:0007669"/>
    <property type="project" value="TreeGrafter"/>
</dbReference>
<evidence type="ECO:0000256" key="4">
    <source>
        <dbReference type="ARBA" id="ARBA00022980"/>
    </source>
</evidence>
<dbReference type="FunFam" id="3.90.1170.10:FF:000001">
    <property type="entry name" value="50S ribosomal protein L16"/>
    <property type="match status" value="1"/>
</dbReference>
<protein>
    <recommendedName>
        <fullName evidence="6 7">Large ribosomal subunit protein uL16</fullName>
    </recommendedName>
</protein>
<gene>
    <name evidence="7" type="primary">rplP</name>
    <name evidence="11" type="ORF">SAMN02745728_00830</name>
</gene>
<keyword evidence="5 7" id="KW-0687">Ribonucleoprotein</keyword>